<dbReference type="Proteomes" id="UP000030645">
    <property type="component" value="Unassembled WGS sequence"/>
</dbReference>
<feature type="region of interest" description="Disordered" evidence="1">
    <location>
        <begin position="175"/>
        <end position="198"/>
    </location>
</feature>
<gene>
    <name evidence="2" type="ORF">L484_014717</name>
</gene>
<dbReference type="EMBL" id="KE343505">
    <property type="protein sequence ID" value="EXB31236.1"/>
    <property type="molecule type" value="Genomic_DNA"/>
</dbReference>
<feature type="compositionally biased region" description="Polar residues" evidence="1">
    <location>
        <begin position="41"/>
        <end position="50"/>
    </location>
</feature>
<sequence length="198" mass="21649">MTGEYGPSSSEILHGSIPNVFPSAPCESRRDSSSSSPSPPNCSTNLAANSSFEPSFTRIDLSSYKRIAIYPANKPIPDGSTSLPMRDDNWVAFAPPEATSKPSAVEQKGHDKMEESTIMGGGGQREDHDKMEGMFAANEEQNHHILENLTSMWINTPWECDHPPTNTLKITVQVRSNPPPRHVKSVQTDAPLYAQPTS</sequence>
<reference evidence="3" key="1">
    <citation type="submission" date="2013-01" db="EMBL/GenBank/DDBJ databases">
        <title>Draft Genome Sequence of a Mulberry Tree, Morus notabilis C.K. Schneid.</title>
        <authorList>
            <person name="He N."/>
            <person name="Zhao S."/>
        </authorList>
    </citation>
    <scope>NUCLEOTIDE SEQUENCE</scope>
</reference>
<dbReference type="AlphaFoldDB" id="W9QLU9"/>
<organism evidence="2 3">
    <name type="scientific">Morus notabilis</name>
    <dbReference type="NCBI Taxonomy" id="981085"/>
    <lineage>
        <taxon>Eukaryota</taxon>
        <taxon>Viridiplantae</taxon>
        <taxon>Streptophyta</taxon>
        <taxon>Embryophyta</taxon>
        <taxon>Tracheophyta</taxon>
        <taxon>Spermatophyta</taxon>
        <taxon>Magnoliopsida</taxon>
        <taxon>eudicotyledons</taxon>
        <taxon>Gunneridae</taxon>
        <taxon>Pentapetalae</taxon>
        <taxon>rosids</taxon>
        <taxon>fabids</taxon>
        <taxon>Rosales</taxon>
        <taxon>Moraceae</taxon>
        <taxon>Moreae</taxon>
        <taxon>Morus</taxon>
    </lineage>
</organism>
<feature type="region of interest" description="Disordered" evidence="1">
    <location>
        <begin position="93"/>
        <end position="126"/>
    </location>
</feature>
<protein>
    <submittedName>
        <fullName evidence="2">Uncharacterized protein</fullName>
    </submittedName>
</protein>
<accession>W9QLU9</accession>
<feature type="region of interest" description="Disordered" evidence="1">
    <location>
        <begin position="1"/>
        <end position="50"/>
    </location>
</feature>
<proteinExistence type="predicted"/>
<evidence type="ECO:0000256" key="1">
    <source>
        <dbReference type="SAM" id="MobiDB-lite"/>
    </source>
</evidence>
<evidence type="ECO:0000313" key="3">
    <source>
        <dbReference type="Proteomes" id="UP000030645"/>
    </source>
</evidence>
<keyword evidence="3" id="KW-1185">Reference proteome</keyword>
<name>W9QLU9_9ROSA</name>
<evidence type="ECO:0000313" key="2">
    <source>
        <dbReference type="EMBL" id="EXB31236.1"/>
    </source>
</evidence>